<evidence type="ECO:0000259" key="23">
    <source>
        <dbReference type="Pfam" id="PF02875"/>
    </source>
</evidence>
<evidence type="ECO:0000256" key="21">
    <source>
        <dbReference type="ARBA" id="ARBA00049161"/>
    </source>
</evidence>
<dbReference type="InterPro" id="IPR001645">
    <property type="entry name" value="Folylpolyglutamate_synth"/>
</dbReference>
<evidence type="ECO:0000313" key="26">
    <source>
        <dbReference type="Proteomes" id="UP000431269"/>
    </source>
</evidence>
<name>A0A6I6MMW0_9CAUL</name>
<keyword evidence="9 22" id="KW-0436">Ligase</keyword>
<keyword evidence="12 22" id="KW-0067">ATP-binding</keyword>
<evidence type="ECO:0000259" key="24">
    <source>
        <dbReference type="Pfam" id="PF08245"/>
    </source>
</evidence>
<feature type="domain" description="Mur ligase central" evidence="24">
    <location>
        <begin position="48"/>
        <end position="262"/>
    </location>
</feature>
<evidence type="ECO:0000256" key="11">
    <source>
        <dbReference type="ARBA" id="ARBA00022741"/>
    </source>
</evidence>
<evidence type="ECO:0000256" key="18">
    <source>
        <dbReference type="ARBA" id="ARBA00047493"/>
    </source>
</evidence>
<protein>
    <recommendedName>
        <fullName evidence="8">Dihydrofolate synthase/folylpolyglutamate synthase</fullName>
        <ecNumber evidence="6">6.3.2.12</ecNumber>
        <ecNumber evidence="7">6.3.2.17</ecNumber>
    </recommendedName>
    <alternativeName>
        <fullName evidence="17">Folylpoly-gamma-glutamate synthetase-dihydrofolate synthetase</fullName>
    </alternativeName>
    <alternativeName>
        <fullName evidence="15">Folylpolyglutamate synthetase</fullName>
    </alternativeName>
    <alternativeName>
        <fullName evidence="16">Tetrahydrofolylpolyglutamate synthase</fullName>
    </alternativeName>
</protein>
<dbReference type="EC" id="6.3.2.12" evidence="6"/>
<dbReference type="NCBIfam" id="TIGR01499">
    <property type="entry name" value="folC"/>
    <property type="match status" value="1"/>
</dbReference>
<keyword evidence="10" id="KW-0479">Metal-binding</keyword>
<keyword evidence="13" id="KW-0460">Magnesium</keyword>
<evidence type="ECO:0000256" key="10">
    <source>
        <dbReference type="ARBA" id="ARBA00022723"/>
    </source>
</evidence>
<evidence type="ECO:0000256" key="1">
    <source>
        <dbReference type="ARBA" id="ARBA00001946"/>
    </source>
</evidence>
<dbReference type="EC" id="6.3.2.17" evidence="7"/>
<dbReference type="GO" id="GO:0004326">
    <property type="term" value="F:tetrahydrofolylpolyglutamate synthase activity"/>
    <property type="evidence" value="ECO:0007669"/>
    <property type="project" value="UniProtKB-EC"/>
</dbReference>
<dbReference type="Gene3D" id="3.90.190.20">
    <property type="entry name" value="Mur ligase, C-terminal domain"/>
    <property type="match status" value="1"/>
</dbReference>
<dbReference type="PANTHER" id="PTHR11136:SF0">
    <property type="entry name" value="DIHYDROFOLATE SYNTHETASE-RELATED"/>
    <property type="match status" value="1"/>
</dbReference>
<evidence type="ECO:0000256" key="15">
    <source>
        <dbReference type="ARBA" id="ARBA00030048"/>
    </source>
</evidence>
<dbReference type="GO" id="GO:0046654">
    <property type="term" value="P:tetrahydrofolate biosynthetic process"/>
    <property type="evidence" value="ECO:0007669"/>
    <property type="project" value="UniProtKB-UniPathway"/>
</dbReference>
<gene>
    <name evidence="25" type="primary">fgs_2</name>
    <name evidence="25" type="ORF">DSM104635_03511</name>
</gene>
<dbReference type="PANTHER" id="PTHR11136">
    <property type="entry name" value="FOLYLPOLYGLUTAMATE SYNTHASE-RELATED"/>
    <property type="match status" value="1"/>
</dbReference>
<evidence type="ECO:0000256" key="14">
    <source>
        <dbReference type="ARBA" id="ARBA00022909"/>
    </source>
</evidence>
<evidence type="ECO:0000256" key="6">
    <source>
        <dbReference type="ARBA" id="ARBA00013023"/>
    </source>
</evidence>
<reference evidence="26" key="1">
    <citation type="submission" date="2019-12" db="EMBL/GenBank/DDBJ databases">
        <title>Complete genome of Terracaulis silvestris 0127_4.</title>
        <authorList>
            <person name="Vieira S."/>
            <person name="Riedel T."/>
            <person name="Sproer C."/>
            <person name="Pascual J."/>
            <person name="Boedeker C."/>
            <person name="Overmann J."/>
        </authorList>
    </citation>
    <scope>NUCLEOTIDE SEQUENCE [LARGE SCALE GENOMIC DNA]</scope>
    <source>
        <strain evidence="26">0127_4</strain>
    </source>
</reference>
<dbReference type="Pfam" id="PF08245">
    <property type="entry name" value="Mur_ligase_M"/>
    <property type="match status" value="1"/>
</dbReference>
<dbReference type="InterPro" id="IPR004101">
    <property type="entry name" value="Mur_ligase_C"/>
</dbReference>
<dbReference type="Pfam" id="PF02875">
    <property type="entry name" value="Mur_ligase_C"/>
    <property type="match status" value="1"/>
</dbReference>
<dbReference type="SUPFAM" id="SSF53623">
    <property type="entry name" value="MurD-like peptide ligases, catalytic domain"/>
    <property type="match status" value="1"/>
</dbReference>
<comment type="pathway">
    <text evidence="4">Cofactor biosynthesis; tetrahydrofolylpolyglutamate biosynthesis.</text>
</comment>
<dbReference type="Proteomes" id="UP000431269">
    <property type="component" value="Chromosome"/>
</dbReference>
<evidence type="ECO:0000256" key="19">
    <source>
        <dbReference type="ARBA" id="ARBA00047808"/>
    </source>
</evidence>
<evidence type="ECO:0000256" key="22">
    <source>
        <dbReference type="PIRNR" id="PIRNR001563"/>
    </source>
</evidence>
<comment type="similarity">
    <text evidence="5 22">Belongs to the folylpolyglutamate synthase family.</text>
</comment>
<comment type="catalytic activity">
    <reaction evidence="21">
        <text>7,8-dihydropteroate + L-glutamate + ATP = 7,8-dihydrofolate + ADP + phosphate + H(+)</text>
        <dbReference type="Rhea" id="RHEA:23584"/>
        <dbReference type="ChEBI" id="CHEBI:15378"/>
        <dbReference type="ChEBI" id="CHEBI:17839"/>
        <dbReference type="ChEBI" id="CHEBI:29985"/>
        <dbReference type="ChEBI" id="CHEBI:30616"/>
        <dbReference type="ChEBI" id="CHEBI:43474"/>
        <dbReference type="ChEBI" id="CHEBI:57451"/>
        <dbReference type="ChEBI" id="CHEBI:456216"/>
        <dbReference type="EC" id="6.3.2.12"/>
    </reaction>
</comment>
<evidence type="ECO:0000256" key="7">
    <source>
        <dbReference type="ARBA" id="ARBA00013025"/>
    </source>
</evidence>
<dbReference type="SUPFAM" id="SSF53244">
    <property type="entry name" value="MurD-like peptide ligases, peptide-binding domain"/>
    <property type="match status" value="1"/>
</dbReference>
<evidence type="ECO:0000256" key="8">
    <source>
        <dbReference type="ARBA" id="ARBA00019357"/>
    </source>
</evidence>
<comment type="catalytic activity">
    <reaction evidence="18">
        <text>(6S)-5,6,7,8-tetrahydrofolyl-(gamma-L-Glu)(n) + L-glutamate + ATP = (6S)-5,6,7,8-tetrahydrofolyl-(gamma-L-Glu)(n+1) + ADP + phosphate + H(+)</text>
        <dbReference type="Rhea" id="RHEA:10580"/>
        <dbReference type="Rhea" id="RHEA-COMP:14738"/>
        <dbReference type="Rhea" id="RHEA-COMP:14740"/>
        <dbReference type="ChEBI" id="CHEBI:15378"/>
        <dbReference type="ChEBI" id="CHEBI:29985"/>
        <dbReference type="ChEBI" id="CHEBI:30616"/>
        <dbReference type="ChEBI" id="CHEBI:43474"/>
        <dbReference type="ChEBI" id="CHEBI:141005"/>
        <dbReference type="ChEBI" id="CHEBI:456216"/>
        <dbReference type="EC" id="6.3.2.17"/>
    </reaction>
</comment>
<dbReference type="GO" id="GO:0046872">
    <property type="term" value="F:metal ion binding"/>
    <property type="evidence" value="ECO:0007669"/>
    <property type="project" value="UniProtKB-KW"/>
</dbReference>
<evidence type="ECO:0000256" key="17">
    <source>
        <dbReference type="ARBA" id="ARBA00032510"/>
    </source>
</evidence>
<dbReference type="EMBL" id="CP047045">
    <property type="protein sequence ID" value="QGZ96650.1"/>
    <property type="molecule type" value="Genomic_DNA"/>
</dbReference>
<evidence type="ECO:0000256" key="4">
    <source>
        <dbReference type="ARBA" id="ARBA00005150"/>
    </source>
</evidence>
<dbReference type="Gene3D" id="3.40.1190.10">
    <property type="entry name" value="Mur-like, catalytic domain"/>
    <property type="match status" value="1"/>
</dbReference>
<dbReference type="UniPathway" id="UPA00077">
    <property type="reaction ID" value="UER00157"/>
</dbReference>
<dbReference type="PIRSF" id="PIRSF001563">
    <property type="entry name" value="Folylpolyglu_synth"/>
    <property type="match status" value="1"/>
</dbReference>
<feature type="domain" description="Mur ligase C-terminal" evidence="23">
    <location>
        <begin position="307"/>
        <end position="415"/>
    </location>
</feature>
<evidence type="ECO:0000256" key="9">
    <source>
        <dbReference type="ARBA" id="ARBA00022598"/>
    </source>
</evidence>
<dbReference type="GO" id="GO:0005524">
    <property type="term" value="F:ATP binding"/>
    <property type="evidence" value="ECO:0007669"/>
    <property type="project" value="UniProtKB-KW"/>
</dbReference>
<evidence type="ECO:0000256" key="16">
    <source>
        <dbReference type="ARBA" id="ARBA00030592"/>
    </source>
</evidence>
<dbReference type="FunFam" id="3.40.1190.10:FF:000011">
    <property type="entry name" value="Folylpolyglutamate synthase/dihydrofolate synthase"/>
    <property type="match status" value="1"/>
</dbReference>
<evidence type="ECO:0000256" key="20">
    <source>
        <dbReference type="ARBA" id="ARBA00049035"/>
    </source>
</evidence>
<comment type="catalytic activity">
    <reaction evidence="19">
        <text>10-formyltetrahydrofolyl-(gamma-L-Glu)(n) + L-glutamate + ATP = 10-formyltetrahydrofolyl-(gamma-L-Glu)(n+1) + ADP + phosphate + H(+)</text>
        <dbReference type="Rhea" id="RHEA:51904"/>
        <dbReference type="Rhea" id="RHEA-COMP:13088"/>
        <dbReference type="Rhea" id="RHEA-COMP:14300"/>
        <dbReference type="ChEBI" id="CHEBI:15378"/>
        <dbReference type="ChEBI" id="CHEBI:29985"/>
        <dbReference type="ChEBI" id="CHEBI:30616"/>
        <dbReference type="ChEBI" id="CHEBI:43474"/>
        <dbReference type="ChEBI" id="CHEBI:134413"/>
        <dbReference type="ChEBI" id="CHEBI:456216"/>
        <dbReference type="EC" id="6.3.2.17"/>
    </reaction>
</comment>
<dbReference type="PROSITE" id="PS01012">
    <property type="entry name" value="FOLYLPOLYGLU_SYNT_2"/>
    <property type="match status" value="1"/>
</dbReference>
<comment type="pathway">
    <text evidence="3">Cofactor biosynthesis; tetrahydrofolate biosynthesis; 7,8-dihydrofolate from 2-amino-4-hydroxy-6-hydroxymethyl-7,8-dihydropteridine diphosphate and 4-aminobenzoate: step 2/2.</text>
</comment>
<comment type="cofactor">
    <cofactor evidence="1">
        <name>Mg(2+)</name>
        <dbReference type="ChEBI" id="CHEBI:18420"/>
    </cofactor>
</comment>
<evidence type="ECO:0000256" key="12">
    <source>
        <dbReference type="ARBA" id="ARBA00022840"/>
    </source>
</evidence>
<keyword evidence="26" id="KW-1185">Reference proteome</keyword>
<dbReference type="KEGG" id="tsv:DSM104635_03511"/>
<evidence type="ECO:0000256" key="5">
    <source>
        <dbReference type="ARBA" id="ARBA00008276"/>
    </source>
</evidence>
<dbReference type="InterPro" id="IPR018109">
    <property type="entry name" value="Folylpolyglutamate_synth_CS"/>
</dbReference>
<keyword evidence="11 22" id="KW-0547">Nucleotide-binding</keyword>
<dbReference type="InterPro" id="IPR036565">
    <property type="entry name" value="Mur-like_cat_sf"/>
</dbReference>
<evidence type="ECO:0000256" key="13">
    <source>
        <dbReference type="ARBA" id="ARBA00022842"/>
    </source>
</evidence>
<organism evidence="25 26">
    <name type="scientific">Terricaulis silvestris</name>
    <dbReference type="NCBI Taxonomy" id="2686094"/>
    <lineage>
        <taxon>Bacteria</taxon>
        <taxon>Pseudomonadati</taxon>
        <taxon>Pseudomonadota</taxon>
        <taxon>Alphaproteobacteria</taxon>
        <taxon>Caulobacterales</taxon>
        <taxon>Caulobacteraceae</taxon>
        <taxon>Terricaulis</taxon>
    </lineage>
</organism>
<dbReference type="InterPro" id="IPR013221">
    <property type="entry name" value="Mur_ligase_cen"/>
</dbReference>
<dbReference type="GO" id="GO:0008841">
    <property type="term" value="F:dihydrofolate synthase activity"/>
    <property type="evidence" value="ECO:0007669"/>
    <property type="project" value="UniProtKB-EC"/>
</dbReference>
<dbReference type="GO" id="GO:0005737">
    <property type="term" value="C:cytoplasm"/>
    <property type="evidence" value="ECO:0007669"/>
    <property type="project" value="TreeGrafter"/>
</dbReference>
<evidence type="ECO:0000313" key="25">
    <source>
        <dbReference type="EMBL" id="QGZ96650.1"/>
    </source>
</evidence>
<proteinExistence type="inferred from homology"/>
<keyword evidence="14" id="KW-0289">Folate biosynthesis</keyword>
<evidence type="ECO:0000256" key="3">
    <source>
        <dbReference type="ARBA" id="ARBA00004799"/>
    </source>
</evidence>
<evidence type="ECO:0000256" key="2">
    <source>
        <dbReference type="ARBA" id="ARBA00002714"/>
    </source>
</evidence>
<dbReference type="InterPro" id="IPR036615">
    <property type="entry name" value="Mur_ligase_C_dom_sf"/>
</dbReference>
<comment type="function">
    <text evidence="2">Functions in two distinct reactions of the de novo folate biosynthetic pathway. Catalyzes the addition of a glutamate residue to dihydropteroate (7,8-dihydropteroate or H2Pte) to form dihydrofolate (7,8-dihydrofolate monoglutamate or H2Pte-Glu). Also catalyzes successive additions of L-glutamate to tetrahydrofolate or 10-formyltetrahydrofolate or 5,10-methylenetetrahydrofolate, leading to folylpolyglutamate derivatives.</text>
</comment>
<sequence>MRDPARERFEALFGPEFGHGKPFDLNPLRASLSALGNPHEKLPPVIHVAGTNGKGSTIAFTRAIAEAAGLEVHAFTKPHLFTLNERFVIAGAPTQTDALIAAAERIAAVAPDFTQFDAQVAAAFLLFSETPADLILLETGMGGRDDSTNVIAKPALSVITPIGLDHQDAHGATLSEIAAHKAGIIKAGVPAVIGRQTDDARDVLEATAERFGAPLHRQGVEWDAYANSGRLVVQTETRALDLPLPALYGAHQIDNAGLACAALLAQSHYKISDDAFAEGVANAVWPARLQPLTRGGFSAPVRAIGGEVWIDGGHNAHGAQALAQALSAMRRRREAPTVAIIGMLARKDAEGFVRAFAGAVDHIIAVPLPEPHVAPALIASQAEAYGIVATTTPSLAAAMQNAAQFPAPRVLICGSFVLAAEALAAESD</sequence>
<accession>A0A6I6MMW0</accession>
<dbReference type="RefSeq" id="WP_158767428.1">
    <property type="nucleotide sequence ID" value="NZ_CP047045.1"/>
</dbReference>
<dbReference type="AlphaFoldDB" id="A0A6I6MMW0"/>
<comment type="catalytic activity">
    <reaction evidence="20">
        <text>(6R)-5,10-methylenetetrahydrofolyl-(gamma-L-Glu)(n) + L-glutamate + ATP = (6R)-5,10-methylenetetrahydrofolyl-(gamma-L-Glu)(n+1) + ADP + phosphate + H(+)</text>
        <dbReference type="Rhea" id="RHEA:51912"/>
        <dbReference type="Rhea" id="RHEA-COMP:13257"/>
        <dbReference type="Rhea" id="RHEA-COMP:13258"/>
        <dbReference type="ChEBI" id="CHEBI:15378"/>
        <dbReference type="ChEBI" id="CHEBI:29985"/>
        <dbReference type="ChEBI" id="CHEBI:30616"/>
        <dbReference type="ChEBI" id="CHEBI:43474"/>
        <dbReference type="ChEBI" id="CHEBI:136572"/>
        <dbReference type="ChEBI" id="CHEBI:456216"/>
        <dbReference type="EC" id="6.3.2.17"/>
    </reaction>
</comment>
<dbReference type="GO" id="GO:0046656">
    <property type="term" value="P:folic acid biosynthetic process"/>
    <property type="evidence" value="ECO:0007669"/>
    <property type="project" value="UniProtKB-KW"/>
</dbReference>